<dbReference type="PIRSF" id="PIRSF001430">
    <property type="entry name" value="tRNA_psdUrid_synth"/>
    <property type="match status" value="1"/>
</dbReference>
<keyword evidence="3 4" id="KW-0413">Isomerase</keyword>
<evidence type="ECO:0000256" key="5">
    <source>
        <dbReference type="PIRSR" id="PIRSR001430-1"/>
    </source>
</evidence>
<dbReference type="GO" id="GO:0003723">
    <property type="term" value="F:RNA binding"/>
    <property type="evidence" value="ECO:0007669"/>
    <property type="project" value="InterPro"/>
</dbReference>
<evidence type="ECO:0000256" key="6">
    <source>
        <dbReference type="PIRSR" id="PIRSR001430-2"/>
    </source>
</evidence>
<dbReference type="InterPro" id="IPR001406">
    <property type="entry name" value="PsdUridine_synth_TruA"/>
</dbReference>
<dbReference type="SUPFAM" id="SSF55120">
    <property type="entry name" value="Pseudouridine synthase"/>
    <property type="match status" value="1"/>
</dbReference>
<evidence type="ECO:0000313" key="9">
    <source>
        <dbReference type="EMBL" id="AGC66814.1"/>
    </source>
</evidence>
<keyword evidence="10" id="KW-1185">Reference proteome</keyword>
<gene>
    <name evidence="4 9" type="primary">truA</name>
    <name evidence="9" type="ORF">ASNER_027</name>
</gene>
<dbReference type="Proteomes" id="UP000011174">
    <property type="component" value="Chromosome"/>
</dbReference>
<dbReference type="InterPro" id="IPR020097">
    <property type="entry name" value="PsdUridine_synth_TruA_a/b_dom"/>
</dbReference>
<dbReference type="PATRIC" id="fig|1133592.3.peg.22"/>
<feature type="domain" description="Pseudouridine synthase I TruA alpha/beta" evidence="8">
    <location>
        <begin position="148"/>
        <end position="240"/>
    </location>
</feature>
<proteinExistence type="inferred from homology"/>
<evidence type="ECO:0000313" key="10">
    <source>
        <dbReference type="Proteomes" id="UP000011174"/>
    </source>
</evidence>
<dbReference type="CDD" id="cd02570">
    <property type="entry name" value="PseudoU_synth_EcTruA"/>
    <property type="match status" value="1"/>
</dbReference>
<dbReference type="KEGG" id="udi:ASNER_027"/>
<keyword evidence="2 4" id="KW-0819">tRNA processing</keyword>
<feature type="binding site" evidence="4 6">
    <location>
        <position position="108"/>
    </location>
    <ligand>
        <name>substrate</name>
    </ligand>
</feature>
<comment type="catalytic activity">
    <reaction evidence="4 7">
        <text>uridine(38/39/40) in tRNA = pseudouridine(38/39/40) in tRNA</text>
        <dbReference type="Rhea" id="RHEA:22376"/>
        <dbReference type="Rhea" id="RHEA-COMP:10085"/>
        <dbReference type="Rhea" id="RHEA-COMP:10087"/>
        <dbReference type="ChEBI" id="CHEBI:65314"/>
        <dbReference type="ChEBI" id="CHEBI:65315"/>
        <dbReference type="EC" id="5.4.99.12"/>
    </reaction>
</comment>
<dbReference type="GO" id="GO:0160147">
    <property type="term" value="F:tRNA pseudouridine(38-40) synthase activity"/>
    <property type="evidence" value="ECO:0007669"/>
    <property type="project" value="UniProtKB-EC"/>
</dbReference>
<dbReference type="InterPro" id="IPR020095">
    <property type="entry name" value="PsdUridine_synth_TruA_C"/>
</dbReference>
<comment type="subunit">
    <text evidence="4">Homodimer.</text>
</comment>
<dbReference type="HAMAP" id="MF_00171">
    <property type="entry name" value="TruA"/>
    <property type="match status" value="1"/>
</dbReference>
<dbReference type="Gene3D" id="3.30.70.580">
    <property type="entry name" value="Pseudouridine synthase I, catalytic domain, N-terminal subdomain"/>
    <property type="match status" value="1"/>
</dbReference>
<evidence type="ECO:0000256" key="3">
    <source>
        <dbReference type="ARBA" id="ARBA00023235"/>
    </source>
</evidence>
<comment type="caution">
    <text evidence="4">Lacks conserved residue(s) required for the propagation of feature annotation.</text>
</comment>
<dbReference type="OrthoDB" id="9811823at2"/>
<feature type="active site" description="Nucleophile" evidence="4 5">
    <location>
        <position position="51"/>
    </location>
</feature>
<protein>
    <recommendedName>
        <fullName evidence="4">tRNA pseudouridine synthase A</fullName>
        <ecNumber evidence="4">5.4.99.12</ecNumber>
    </recommendedName>
    <alternativeName>
        <fullName evidence="4">tRNA pseudouridine(38-40) synthase</fullName>
    </alternativeName>
    <alternativeName>
        <fullName evidence="4">tRNA pseudouridylate synthase I</fullName>
    </alternativeName>
    <alternativeName>
        <fullName evidence="4">tRNA-uridine isomerase I</fullName>
    </alternativeName>
</protein>
<accession>L7VJD8</accession>
<organism evidence="9 10">
    <name type="scientific">Candidatus Uzinura diaspidicola str. ASNER</name>
    <dbReference type="NCBI Taxonomy" id="1133592"/>
    <lineage>
        <taxon>Bacteria</taxon>
        <taxon>Pseudomonadati</taxon>
        <taxon>Bacteroidota</taxon>
        <taxon>Flavobacteriia</taxon>
        <taxon>Flavobacteriales</taxon>
        <taxon>Candidatus Uzinura</taxon>
    </lineage>
</organism>
<dbReference type="AlphaFoldDB" id="L7VJD8"/>
<comment type="similarity">
    <text evidence="1 4 7">Belongs to the tRNA pseudouridine synthase TruA family.</text>
</comment>
<dbReference type="PANTHER" id="PTHR11142">
    <property type="entry name" value="PSEUDOURIDYLATE SYNTHASE"/>
    <property type="match status" value="1"/>
</dbReference>
<evidence type="ECO:0000256" key="1">
    <source>
        <dbReference type="ARBA" id="ARBA00009375"/>
    </source>
</evidence>
<dbReference type="PANTHER" id="PTHR11142:SF0">
    <property type="entry name" value="TRNA PSEUDOURIDINE SYNTHASE-LIKE 1"/>
    <property type="match status" value="1"/>
</dbReference>
<dbReference type="NCBIfam" id="TIGR00071">
    <property type="entry name" value="hisT_truA"/>
    <property type="match status" value="1"/>
</dbReference>
<sequence length="245" mass="28408">MRYFIRLSYNGIRYHGWQIQKSGLTVEEILEKCLSHLLGKSIDLIGGGRTDKGVHAKEFFAHLDSEKQLDKKLVIKLNAFLPKDIVVYGFYLVAPQAHARHSANSRTYLYRISLSKKTFYTELSWQCKYEQLNIDLMNKASELLQKYNNFSSFCKDNISNCYAKIKYAHWCYKGGKLLFEIKANRFLRNMVRSLIGTLLNIGKEKININQFCEIVDAKDRQRSGPSVPARGLFLKKICYPKAIFL</sequence>
<dbReference type="HOGENOM" id="CLU_014673_0_1_10"/>
<dbReference type="InterPro" id="IPR020094">
    <property type="entry name" value="TruA/RsuA/RluB/E/F_N"/>
</dbReference>
<dbReference type="InterPro" id="IPR020103">
    <property type="entry name" value="PsdUridine_synth_cat_dom_sf"/>
</dbReference>
<evidence type="ECO:0000256" key="2">
    <source>
        <dbReference type="ARBA" id="ARBA00022694"/>
    </source>
</evidence>
<name>L7VJD8_9FLAO</name>
<dbReference type="Gene3D" id="3.30.70.660">
    <property type="entry name" value="Pseudouridine synthase I, catalytic domain, C-terminal subdomain"/>
    <property type="match status" value="1"/>
</dbReference>
<evidence type="ECO:0000259" key="8">
    <source>
        <dbReference type="Pfam" id="PF01416"/>
    </source>
</evidence>
<evidence type="ECO:0000256" key="4">
    <source>
        <dbReference type="HAMAP-Rule" id="MF_00171"/>
    </source>
</evidence>
<evidence type="ECO:0000256" key="7">
    <source>
        <dbReference type="RuleBase" id="RU003792"/>
    </source>
</evidence>
<comment type="function">
    <text evidence="4">Formation of pseudouridine at positions 38, 39 and 40 in the anticodon stem and loop of transfer RNAs.</text>
</comment>
<dbReference type="EMBL" id="CP003263">
    <property type="protein sequence ID" value="AGC66814.1"/>
    <property type="molecule type" value="Genomic_DNA"/>
</dbReference>
<reference evidence="9 10" key="1">
    <citation type="journal article" date="2013" name="Environ. Microbiol.">
        <title>The nutrient supplying capabilities of Uzinura, an endosymbiont of armoured scale insects.</title>
        <authorList>
            <person name="Sabree Z.L."/>
            <person name="Huang C.Y."/>
            <person name="Okusu A."/>
            <person name="Moran N.A."/>
            <person name="Normark B.B."/>
        </authorList>
    </citation>
    <scope>NUCLEOTIDE SEQUENCE [LARGE SCALE GENOMIC DNA]</scope>
    <source>
        <strain evidence="9 10">ASNER</strain>
    </source>
</reference>
<dbReference type="EC" id="5.4.99.12" evidence="4"/>
<dbReference type="Pfam" id="PF01416">
    <property type="entry name" value="PseudoU_synth_1"/>
    <property type="match status" value="1"/>
</dbReference>
<dbReference type="STRING" id="1133592.ASNER_027"/>
<dbReference type="GO" id="GO:0031119">
    <property type="term" value="P:tRNA pseudouridine synthesis"/>
    <property type="evidence" value="ECO:0007669"/>
    <property type="project" value="UniProtKB-UniRule"/>
</dbReference>